<keyword evidence="1" id="KW-1185">Reference proteome</keyword>
<proteinExistence type="predicted"/>
<accession>A0A0N5AUG4</accession>
<dbReference type="WBParaSite" id="SMUV_0000849901-mRNA-1">
    <property type="protein sequence ID" value="SMUV_0000849901-mRNA-1"/>
    <property type="gene ID" value="SMUV_0000849901"/>
</dbReference>
<organism evidence="1 2">
    <name type="scientific">Syphacia muris</name>
    <dbReference type="NCBI Taxonomy" id="451379"/>
    <lineage>
        <taxon>Eukaryota</taxon>
        <taxon>Metazoa</taxon>
        <taxon>Ecdysozoa</taxon>
        <taxon>Nematoda</taxon>
        <taxon>Chromadorea</taxon>
        <taxon>Rhabditida</taxon>
        <taxon>Spirurina</taxon>
        <taxon>Oxyuridomorpha</taxon>
        <taxon>Oxyuroidea</taxon>
        <taxon>Oxyuridae</taxon>
        <taxon>Syphacia</taxon>
    </lineage>
</organism>
<dbReference type="AlphaFoldDB" id="A0A0N5AUG4"/>
<dbReference type="Proteomes" id="UP000046393">
    <property type="component" value="Unplaced"/>
</dbReference>
<evidence type="ECO:0000313" key="2">
    <source>
        <dbReference type="WBParaSite" id="SMUV_0000849901-mRNA-1"/>
    </source>
</evidence>
<reference evidence="2" key="1">
    <citation type="submission" date="2017-02" db="UniProtKB">
        <authorList>
            <consortium name="WormBaseParasite"/>
        </authorList>
    </citation>
    <scope>IDENTIFICATION</scope>
</reference>
<evidence type="ECO:0000313" key="1">
    <source>
        <dbReference type="Proteomes" id="UP000046393"/>
    </source>
</evidence>
<sequence>MSALDIKFVLLYMIDPLIEVTSIQKVSERYLNDWKQISLDSKLKNDDDDDDNDWSSGVTRKRNVVDGTEDGQMEGAGGWVPAAAAAADGKKGIIRCSKKNYYVMDENGVYKYIDTQKIEDVVPAIKYRNNVTLTPMFTPVNLHCQGSKLHAVLPVLGTNQQGLPGPFRSGQSAQGKP</sequence>
<name>A0A0N5AUG4_9BILA</name>
<protein>
    <submittedName>
        <fullName evidence="2">Protein Skeletor</fullName>
    </submittedName>
</protein>